<accession>A0A4Q2DT98</accession>
<dbReference type="AlphaFoldDB" id="A0A4Q2DT98"/>
<dbReference type="GO" id="GO:0016705">
    <property type="term" value="F:oxidoreductase activity, acting on paired donors, with incorporation or reduction of molecular oxygen"/>
    <property type="evidence" value="ECO:0007669"/>
    <property type="project" value="InterPro"/>
</dbReference>
<evidence type="ECO:0000256" key="6">
    <source>
        <dbReference type="ARBA" id="ARBA00023002"/>
    </source>
</evidence>
<dbReference type="CDD" id="cd11065">
    <property type="entry name" value="CYP64-like"/>
    <property type="match status" value="1"/>
</dbReference>
<organism evidence="11 12">
    <name type="scientific">Candolleomyces aberdarensis</name>
    <dbReference type="NCBI Taxonomy" id="2316362"/>
    <lineage>
        <taxon>Eukaryota</taxon>
        <taxon>Fungi</taxon>
        <taxon>Dikarya</taxon>
        <taxon>Basidiomycota</taxon>
        <taxon>Agaricomycotina</taxon>
        <taxon>Agaricomycetes</taxon>
        <taxon>Agaricomycetidae</taxon>
        <taxon>Agaricales</taxon>
        <taxon>Agaricineae</taxon>
        <taxon>Psathyrellaceae</taxon>
        <taxon>Candolleomyces</taxon>
    </lineage>
</organism>
<dbReference type="OrthoDB" id="2789670at2759"/>
<dbReference type="InterPro" id="IPR002401">
    <property type="entry name" value="Cyt_P450_E_grp-I"/>
</dbReference>
<keyword evidence="5 9" id="KW-0479">Metal-binding</keyword>
<sequence length="386" mass="43032">MDQATRNLLKRLLDDQDGDRLIPHFRQLAAETILSIAYGIQIQPENDPYVKYADDASRPAAEAAVPGRFLVDAIPLLKYVPAWFPGASFKRKAREWYKLTRKMVEIPYADAKKRIVRIISLPPSLSLSLSLSLSGFLSDSPLAFGILQESGNSAPSILLTILQEIEAGIEDDAFTEEVLRNTTGTMYAAGSDTTVSAMLTCILGLLEHPEVVKKAQAQIDAVVKPGHLPDLEDEPSLPYITAIAREALRWRDVTPIAIPHFLSADDEYKGYHLPKGAIVIANSWAMLHDENIYPDPFEFNPDRFINPDTGELDYSRARDPMHACFGFGRRICPGRFMAFESLWLAIASLIAVFDLEKAKEKVTLPTGEEVERTVELTHEYIHALVV</sequence>
<dbReference type="InterPro" id="IPR001128">
    <property type="entry name" value="Cyt_P450"/>
</dbReference>
<dbReference type="GO" id="GO:0005506">
    <property type="term" value="F:iron ion binding"/>
    <property type="evidence" value="ECO:0007669"/>
    <property type="project" value="InterPro"/>
</dbReference>
<evidence type="ECO:0000256" key="2">
    <source>
        <dbReference type="ARBA" id="ARBA00005179"/>
    </source>
</evidence>
<keyword evidence="8 10" id="KW-0503">Monooxygenase</keyword>
<evidence type="ECO:0000256" key="10">
    <source>
        <dbReference type="RuleBase" id="RU000461"/>
    </source>
</evidence>
<dbReference type="PRINTS" id="PR00463">
    <property type="entry name" value="EP450I"/>
</dbReference>
<dbReference type="Gene3D" id="1.10.630.10">
    <property type="entry name" value="Cytochrome P450"/>
    <property type="match status" value="1"/>
</dbReference>
<comment type="pathway">
    <text evidence="2">Secondary metabolite biosynthesis.</text>
</comment>
<dbReference type="InterPro" id="IPR050364">
    <property type="entry name" value="Cytochrome_P450_fung"/>
</dbReference>
<gene>
    <name evidence="11" type="ORF">EST38_g2332</name>
</gene>
<evidence type="ECO:0000313" key="11">
    <source>
        <dbReference type="EMBL" id="RXW23499.1"/>
    </source>
</evidence>
<evidence type="ECO:0008006" key="13">
    <source>
        <dbReference type="Google" id="ProtNLM"/>
    </source>
</evidence>
<evidence type="ECO:0000256" key="5">
    <source>
        <dbReference type="ARBA" id="ARBA00022723"/>
    </source>
</evidence>
<comment type="cofactor">
    <cofactor evidence="1 9">
        <name>heme</name>
        <dbReference type="ChEBI" id="CHEBI:30413"/>
    </cofactor>
</comment>
<evidence type="ECO:0000256" key="1">
    <source>
        <dbReference type="ARBA" id="ARBA00001971"/>
    </source>
</evidence>
<keyword evidence="7 9" id="KW-0408">Iron</keyword>
<comment type="similarity">
    <text evidence="3 10">Belongs to the cytochrome P450 family.</text>
</comment>
<evidence type="ECO:0000256" key="9">
    <source>
        <dbReference type="PIRSR" id="PIRSR602401-1"/>
    </source>
</evidence>
<evidence type="ECO:0000256" key="7">
    <source>
        <dbReference type="ARBA" id="ARBA00023004"/>
    </source>
</evidence>
<dbReference type="InterPro" id="IPR036396">
    <property type="entry name" value="Cyt_P450_sf"/>
</dbReference>
<evidence type="ECO:0000256" key="3">
    <source>
        <dbReference type="ARBA" id="ARBA00010617"/>
    </source>
</evidence>
<dbReference type="PANTHER" id="PTHR46300">
    <property type="entry name" value="P450, PUTATIVE (EUROFUNG)-RELATED-RELATED"/>
    <property type="match status" value="1"/>
</dbReference>
<proteinExistence type="inferred from homology"/>
<dbReference type="SUPFAM" id="SSF48264">
    <property type="entry name" value="Cytochrome P450"/>
    <property type="match status" value="1"/>
</dbReference>
<name>A0A4Q2DT98_9AGAR</name>
<feature type="binding site" description="axial binding residue" evidence="9">
    <location>
        <position position="332"/>
    </location>
    <ligand>
        <name>heme</name>
        <dbReference type="ChEBI" id="CHEBI:30413"/>
    </ligand>
    <ligandPart>
        <name>Fe</name>
        <dbReference type="ChEBI" id="CHEBI:18248"/>
    </ligandPart>
</feature>
<keyword evidence="12" id="KW-1185">Reference proteome</keyword>
<keyword evidence="6 10" id="KW-0560">Oxidoreductase</keyword>
<dbReference type="GO" id="GO:0020037">
    <property type="term" value="F:heme binding"/>
    <property type="evidence" value="ECO:0007669"/>
    <property type="project" value="InterPro"/>
</dbReference>
<dbReference type="GO" id="GO:0004497">
    <property type="term" value="F:monooxygenase activity"/>
    <property type="evidence" value="ECO:0007669"/>
    <property type="project" value="UniProtKB-KW"/>
</dbReference>
<dbReference type="PROSITE" id="PS00086">
    <property type="entry name" value="CYTOCHROME_P450"/>
    <property type="match status" value="1"/>
</dbReference>
<dbReference type="STRING" id="2316362.A0A4Q2DT98"/>
<dbReference type="PANTHER" id="PTHR46300:SF7">
    <property type="entry name" value="P450, PUTATIVE (EUROFUNG)-RELATED"/>
    <property type="match status" value="1"/>
</dbReference>
<evidence type="ECO:0000313" key="12">
    <source>
        <dbReference type="Proteomes" id="UP000290288"/>
    </source>
</evidence>
<evidence type="ECO:0000256" key="8">
    <source>
        <dbReference type="ARBA" id="ARBA00023033"/>
    </source>
</evidence>
<dbReference type="Proteomes" id="UP000290288">
    <property type="component" value="Unassembled WGS sequence"/>
</dbReference>
<dbReference type="InterPro" id="IPR017972">
    <property type="entry name" value="Cyt_P450_CS"/>
</dbReference>
<dbReference type="EMBL" id="SDEE01000040">
    <property type="protein sequence ID" value="RXW23499.1"/>
    <property type="molecule type" value="Genomic_DNA"/>
</dbReference>
<reference evidence="11 12" key="1">
    <citation type="submission" date="2019-01" db="EMBL/GenBank/DDBJ databases">
        <title>Draft genome sequence of Psathyrella aberdarensis IHI B618.</title>
        <authorList>
            <person name="Buettner E."/>
            <person name="Kellner H."/>
        </authorList>
    </citation>
    <scope>NUCLEOTIDE SEQUENCE [LARGE SCALE GENOMIC DNA]</scope>
    <source>
        <strain evidence="11 12">IHI B618</strain>
    </source>
</reference>
<comment type="caution">
    <text evidence="11">The sequence shown here is derived from an EMBL/GenBank/DDBJ whole genome shotgun (WGS) entry which is preliminary data.</text>
</comment>
<evidence type="ECO:0000256" key="4">
    <source>
        <dbReference type="ARBA" id="ARBA00022617"/>
    </source>
</evidence>
<dbReference type="Pfam" id="PF00067">
    <property type="entry name" value="p450"/>
    <property type="match status" value="1"/>
</dbReference>
<protein>
    <recommendedName>
        <fullName evidence="13">Cytochrome P450</fullName>
    </recommendedName>
</protein>
<keyword evidence="4 9" id="KW-0349">Heme</keyword>